<keyword evidence="3" id="KW-1185">Reference proteome</keyword>
<feature type="compositionally biased region" description="Polar residues" evidence="1">
    <location>
        <begin position="1"/>
        <end position="27"/>
    </location>
</feature>
<gene>
    <name evidence="2" type="ORF">PFISCL1PPCAC_22109</name>
</gene>
<dbReference type="EMBL" id="BTSY01000005">
    <property type="protein sequence ID" value="GMT30812.1"/>
    <property type="molecule type" value="Genomic_DNA"/>
</dbReference>
<comment type="caution">
    <text evidence="2">The sequence shown here is derived from an EMBL/GenBank/DDBJ whole genome shotgun (WGS) entry which is preliminary data.</text>
</comment>
<accession>A0AAV5WIG5</accession>
<feature type="region of interest" description="Disordered" evidence="1">
    <location>
        <begin position="1"/>
        <end position="58"/>
    </location>
</feature>
<feature type="non-terminal residue" evidence="2">
    <location>
        <position position="1"/>
    </location>
</feature>
<protein>
    <submittedName>
        <fullName evidence="2">Uncharacterized protein</fullName>
    </submittedName>
</protein>
<evidence type="ECO:0000313" key="3">
    <source>
        <dbReference type="Proteomes" id="UP001432322"/>
    </source>
</evidence>
<name>A0AAV5WIG5_9BILA</name>
<feature type="compositionally biased region" description="Low complexity" evidence="1">
    <location>
        <begin position="28"/>
        <end position="46"/>
    </location>
</feature>
<organism evidence="2 3">
    <name type="scientific">Pristionchus fissidentatus</name>
    <dbReference type="NCBI Taxonomy" id="1538716"/>
    <lineage>
        <taxon>Eukaryota</taxon>
        <taxon>Metazoa</taxon>
        <taxon>Ecdysozoa</taxon>
        <taxon>Nematoda</taxon>
        <taxon>Chromadorea</taxon>
        <taxon>Rhabditida</taxon>
        <taxon>Rhabditina</taxon>
        <taxon>Diplogasteromorpha</taxon>
        <taxon>Diplogasteroidea</taxon>
        <taxon>Neodiplogasteridae</taxon>
        <taxon>Pristionchus</taxon>
    </lineage>
</organism>
<dbReference type="Proteomes" id="UP001432322">
    <property type="component" value="Unassembled WGS sequence"/>
</dbReference>
<sequence>EPSVASDPNNNSLRVANTPSSMTPPAESSQVTSPTQSSISPTSTSSDRSIMMRDERRKRMRSLGIHVASDHDDRTVYELPVVITKTRSRRRVHKLNWKDGIVDPAVI</sequence>
<evidence type="ECO:0000313" key="2">
    <source>
        <dbReference type="EMBL" id="GMT30812.1"/>
    </source>
</evidence>
<proteinExistence type="predicted"/>
<evidence type="ECO:0000256" key="1">
    <source>
        <dbReference type="SAM" id="MobiDB-lite"/>
    </source>
</evidence>
<reference evidence="2" key="1">
    <citation type="submission" date="2023-10" db="EMBL/GenBank/DDBJ databases">
        <title>Genome assembly of Pristionchus species.</title>
        <authorList>
            <person name="Yoshida K."/>
            <person name="Sommer R.J."/>
        </authorList>
    </citation>
    <scope>NUCLEOTIDE SEQUENCE</scope>
    <source>
        <strain evidence="2">RS5133</strain>
    </source>
</reference>
<dbReference type="AlphaFoldDB" id="A0AAV5WIG5"/>